<dbReference type="InterPro" id="IPR031127">
    <property type="entry name" value="E3_UB_ligase_RBR"/>
</dbReference>
<evidence type="ECO:0000256" key="5">
    <source>
        <dbReference type="ARBA" id="ARBA00022737"/>
    </source>
</evidence>
<dbReference type="InterPro" id="IPR013083">
    <property type="entry name" value="Znf_RING/FYVE/PHD"/>
</dbReference>
<protein>
    <recommendedName>
        <fullName evidence="2">RBR-type E3 ubiquitin transferase</fullName>
        <ecNumber evidence="2">2.3.2.31</ecNumber>
    </recommendedName>
</protein>
<dbReference type="Pfam" id="PF22191">
    <property type="entry name" value="IBR_1"/>
    <property type="match status" value="1"/>
</dbReference>
<keyword evidence="5" id="KW-0677">Repeat</keyword>
<evidence type="ECO:0000313" key="13">
    <source>
        <dbReference type="Proteomes" id="UP001470230"/>
    </source>
</evidence>
<evidence type="ECO:0000256" key="6">
    <source>
        <dbReference type="ARBA" id="ARBA00022771"/>
    </source>
</evidence>
<dbReference type="Proteomes" id="UP001470230">
    <property type="component" value="Unassembled WGS sequence"/>
</dbReference>
<comment type="catalytic activity">
    <reaction evidence="1">
        <text>[E2 ubiquitin-conjugating enzyme]-S-ubiquitinyl-L-cysteine + [acceptor protein]-L-lysine = [E2 ubiquitin-conjugating enzyme]-L-cysteine + [acceptor protein]-N(6)-ubiquitinyl-L-lysine.</text>
        <dbReference type="EC" id="2.3.2.31"/>
    </reaction>
</comment>
<dbReference type="InterPro" id="IPR044066">
    <property type="entry name" value="TRIAD_supradom"/>
</dbReference>
<dbReference type="PROSITE" id="PS50089">
    <property type="entry name" value="ZF_RING_2"/>
    <property type="match status" value="1"/>
</dbReference>
<dbReference type="Pfam" id="PF13639">
    <property type="entry name" value="zf-RING_2"/>
    <property type="match status" value="1"/>
</dbReference>
<feature type="domain" description="RING-type" evidence="10">
    <location>
        <begin position="225"/>
        <end position="273"/>
    </location>
</feature>
<evidence type="ECO:0000256" key="1">
    <source>
        <dbReference type="ARBA" id="ARBA00001798"/>
    </source>
</evidence>
<dbReference type="CDD" id="cd20335">
    <property type="entry name" value="BRcat_RBR"/>
    <property type="match status" value="1"/>
</dbReference>
<accession>A0ABR2K7D1</accession>
<dbReference type="PROSITE" id="PS51873">
    <property type="entry name" value="TRIAD"/>
    <property type="match status" value="1"/>
</dbReference>
<dbReference type="InterPro" id="IPR002867">
    <property type="entry name" value="IBR_dom"/>
</dbReference>
<evidence type="ECO:0000259" key="11">
    <source>
        <dbReference type="PROSITE" id="PS51873"/>
    </source>
</evidence>
<feature type="domain" description="RING-type" evidence="11">
    <location>
        <begin position="221"/>
        <end position="429"/>
    </location>
</feature>
<evidence type="ECO:0000313" key="12">
    <source>
        <dbReference type="EMBL" id="KAK8887021.1"/>
    </source>
</evidence>
<sequence>MSQKVIDTNFIQDVAISVISLIPPDENRCFYDSVMQYDYDEGSFPPDIDKQIFEKLSHLTNKNIQASKTISDYQLIIKENDFNKIYHLHQLIFYPQSEGCSVDIGGDDEDNYFGDDDDDNDNNFENVDIESPKVIKKQPVITLEELGRIQEDVIAQISEVFSLNIEIAELLLKVFDFKKDDLFDSYATDPESNLAKIGLTSKQTQEPVHFRKRKCKEQPNTNESCGICFDDEENGLVLYSLPCGHLFCKDCISDHLKSEISKGKFEILCPMHDCKCHAVISDVIKFCGKQIATNYYNFILEREIVSEGDYVHCLSPGCPNILTKDSVGLCDVATCTCGCRMCWKCKQPAHAPLDCNMIEKWQKIAKEENAELNWIKKNTKQCPKCHERIEKNGGCNHMTCYNCHYEFCWICGHEWNSHEGDGYNCNKYTDFDNIKLKDEPNIDLDRLAFYLTRFFSHKVSQTNEQKEKENKQIRLITHFEDYSVPSERLNIEDALELTNEIFLAIDVARSVLIWSYPHAFFMKPGSKRLALFEFVQKEVERVLELVTDMVENKPDESPSKFRKMMNLLKFNTDSLNKHVDSSTRQIKGLFE</sequence>
<evidence type="ECO:0000256" key="8">
    <source>
        <dbReference type="ARBA" id="ARBA00022833"/>
    </source>
</evidence>
<evidence type="ECO:0000256" key="2">
    <source>
        <dbReference type="ARBA" id="ARBA00012251"/>
    </source>
</evidence>
<keyword evidence="8" id="KW-0862">Zinc</keyword>
<dbReference type="SMART" id="SM00184">
    <property type="entry name" value="RING"/>
    <property type="match status" value="2"/>
</dbReference>
<dbReference type="EMBL" id="JAPFFF010000006">
    <property type="protein sequence ID" value="KAK8887021.1"/>
    <property type="molecule type" value="Genomic_DNA"/>
</dbReference>
<organism evidence="12 13">
    <name type="scientific">Tritrichomonas musculus</name>
    <dbReference type="NCBI Taxonomy" id="1915356"/>
    <lineage>
        <taxon>Eukaryota</taxon>
        <taxon>Metamonada</taxon>
        <taxon>Parabasalia</taxon>
        <taxon>Tritrichomonadida</taxon>
        <taxon>Tritrichomonadidae</taxon>
        <taxon>Tritrichomonas</taxon>
    </lineage>
</organism>
<proteinExistence type="predicted"/>
<gene>
    <name evidence="12" type="ORF">M9Y10_038056</name>
</gene>
<dbReference type="Gene3D" id="3.30.40.10">
    <property type="entry name" value="Zinc/RING finger domain, C3HC4 (zinc finger)"/>
    <property type="match status" value="1"/>
</dbReference>
<keyword evidence="6 9" id="KW-0863">Zinc-finger</keyword>
<comment type="caution">
    <text evidence="12">The sequence shown here is derived from an EMBL/GenBank/DDBJ whole genome shotgun (WGS) entry which is preliminary data.</text>
</comment>
<keyword evidence="13" id="KW-1185">Reference proteome</keyword>
<evidence type="ECO:0000259" key="10">
    <source>
        <dbReference type="PROSITE" id="PS50089"/>
    </source>
</evidence>
<dbReference type="SMART" id="SM00647">
    <property type="entry name" value="IBR"/>
    <property type="match status" value="2"/>
</dbReference>
<evidence type="ECO:0000256" key="9">
    <source>
        <dbReference type="PROSITE-ProRule" id="PRU00175"/>
    </source>
</evidence>
<keyword evidence="4" id="KW-0479">Metal-binding</keyword>
<keyword evidence="7" id="KW-0833">Ubl conjugation pathway</keyword>
<evidence type="ECO:0000256" key="7">
    <source>
        <dbReference type="ARBA" id="ARBA00022786"/>
    </source>
</evidence>
<reference evidence="12 13" key="1">
    <citation type="submission" date="2024-04" db="EMBL/GenBank/DDBJ databases">
        <title>Tritrichomonas musculus Genome.</title>
        <authorList>
            <person name="Alves-Ferreira E."/>
            <person name="Grigg M."/>
            <person name="Lorenzi H."/>
            <person name="Galac M."/>
        </authorList>
    </citation>
    <scope>NUCLEOTIDE SEQUENCE [LARGE SCALE GENOMIC DNA]</scope>
    <source>
        <strain evidence="12 13">EAF2021</strain>
    </source>
</reference>
<dbReference type="InterPro" id="IPR017907">
    <property type="entry name" value="Znf_RING_CS"/>
</dbReference>
<evidence type="ECO:0000256" key="4">
    <source>
        <dbReference type="ARBA" id="ARBA00022723"/>
    </source>
</evidence>
<dbReference type="PROSITE" id="PS00518">
    <property type="entry name" value="ZF_RING_1"/>
    <property type="match status" value="1"/>
</dbReference>
<dbReference type="InterPro" id="IPR001841">
    <property type="entry name" value="Znf_RING"/>
</dbReference>
<evidence type="ECO:0000256" key="3">
    <source>
        <dbReference type="ARBA" id="ARBA00022679"/>
    </source>
</evidence>
<name>A0ABR2K7D1_9EUKA</name>
<dbReference type="SUPFAM" id="SSF57850">
    <property type="entry name" value="RING/U-box"/>
    <property type="match status" value="3"/>
</dbReference>
<dbReference type="Pfam" id="PF01485">
    <property type="entry name" value="IBR"/>
    <property type="match status" value="1"/>
</dbReference>
<dbReference type="PANTHER" id="PTHR11685">
    <property type="entry name" value="RBR FAMILY RING FINGER AND IBR DOMAIN-CONTAINING"/>
    <property type="match status" value="1"/>
</dbReference>
<keyword evidence="3" id="KW-0808">Transferase</keyword>
<dbReference type="Gene3D" id="1.20.120.1750">
    <property type="match status" value="1"/>
</dbReference>
<dbReference type="EC" id="2.3.2.31" evidence="2"/>